<evidence type="ECO:0000256" key="2">
    <source>
        <dbReference type="SAM" id="SignalP"/>
    </source>
</evidence>
<dbReference type="SUPFAM" id="SSF56112">
    <property type="entry name" value="Protein kinase-like (PK-like)"/>
    <property type="match status" value="1"/>
</dbReference>
<dbReference type="GO" id="GO:0005524">
    <property type="term" value="F:ATP binding"/>
    <property type="evidence" value="ECO:0007669"/>
    <property type="project" value="InterPro"/>
</dbReference>
<dbReference type="Gene3D" id="3.30.200.20">
    <property type="entry name" value="Phosphorylase Kinase, domain 1"/>
    <property type="match status" value="1"/>
</dbReference>
<dbReference type="Proteomes" id="UP000699042">
    <property type="component" value="Unassembled WGS sequence"/>
</dbReference>
<feature type="region of interest" description="Disordered" evidence="1">
    <location>
        <begin position="671"/>
        <end position="702"/>
    </location>
</feature>
<feature type="domain" description="Protein kinase" evidence="3">
    <location>
        <begin position="302"/>
        <end position="593"/>
    </location>
</feature>
<keyword evidence="4" id="KW-0808">Transferase</keyword>
<feature type="compositionally biased region" description="Polar residues" evidence="1">
    <location>
        <begin position="99"/>
        <end position="119"/>
    </location>
</feature>
<protein>
    <submittedName>
        <fullName evidence="4">Kinase-like protein</fullName>
    </submittedName>
</protein>
<dbReference type="GO" id="GO:0004674">
    <property type="term" value="F:protein serine/threonine kinase activity"/>
    <property type="evidence" value="ECO:0007669"/>
    <property type="project" value="TreeGrafter"/>
</dbReference>
<feature type="chain" id="PRO_5040354541" evidence="2">
    <location>
        <begin position="22"/>
        <end position="702"/>
    </location>
</feature>
<dbReference type="EMBL" id="JAESDN010000010">
    <property type="protein sequence ID" value="KAG7044473.1"/>
    <property type="molecule type" value="Genomic_DNA"/>
</dbReference>
<dbReference type="InterPro" id="IPR011009">
    <property type="entry name" value="Kinase-like_dom_sf"/>
</dbReference>
<sequence>MTTRSCCSRLPSLILAQFIFGATNEAYHSAMPPEYHPNIPSGPSPNRHPRTLSEDLAYLHLGGNIPKVVVGDEHNPALDAIHGNQGLDNVPKERPAAPSEQTSVGNRNPPIRSTDQAQSPPSPYTGVPLDELLRSHYQPHPHPEVTEGYLPTGLLEELVGPEAVKQELAEALDDDSDINRIAQRVCESSPGSRCYRQIFAILCLIERVSSIGEFLDPVTGVCDSDLPLQKVDLGQRNKVDLRKRKDLDKPLGCFQGWKHNSLRSFDDWQWTLRVPFLKGIQGSEAQYRKFDDRVILPLTYQSDPNDDGASGGFSEVFKVKLHPRHHDFNQNGADCFFALKRLRSTDTAAFQRELQMLRKFESENAHEHLISLLTTWSQKGFFYFLFPWAECDLVKYWEIHSEPDVGEDLVRWVARQTAGMAAGLARIHEYPGKVDGNTENAVKYGRHGDIKPDNILWFRSSMGDPGRLVISDFGLGVFNSKRSRSNIPNNSGIGRTPTYRPPECDIEGAMISRSWDIWTLGCVYVEFVTWLLGGWELSENFAEYRMTRSSIWGQEFKSDIYFDIVQVVRIASDDDTSLRSMGAMVKPNVTRWFDGLHNHRDCTQYTHDLLKFVQNRMLIVESAVRKRATCKEVYEELRRIQRRCVESKAYCIEPVPWPLPPSSEESPAVKIRLNENALDTIRKSHPRLRTHQGRTEEPPRAR</sequence>
<dbReference type="PROSITE" id="PS50011">
    <property type="entry name" value="PROTEIN_KINASE_DOM"/>
    <property type="match status" value="1"/>
</dbReference>
<dbReference type="PANTHER" id="PTHR24359">
    <property type="entry name" value="SERINE/THREONINE-PROTEIN KINASE SBK1"/>
    <property type="match status" value="1"/>
</dbReference>
<feature type="signal peptide" evidence="2">
    <location>
        <begin position="1"/>
        <end position="21"/>
    </location>
</feature>
<dbReference type="SMART" id="SM00220">
    <property type="entry name" value="S_TKc"/>
    <property type="match status" value="1"/>
</dbReference>
<accession>A0A9P7U8M2</accession>
<gene>
    <name evidence="4" type="ORF">JMJ77_003935</name>
</gene>
<proteinExistence type="predicted"/>
<evidence type="ECO:0000313" key="5">
    <source>
        <dbReference type="Proteomes" id="UP000699042"/>
    </source>
</evidence>
<name>A0A9P7U8M2_9PEZI</name>
<dbReference type="PANTHER" id="PTHR24359:SF37">
    <property type="entry name" value="PROTEIN KINASE DOMAIN-CONTAINING PROTEIN"/>
    <property type="match status" value="1"/>
</dbReference>
<feature type="compositionally biased region" description="Basic residues" evidence="1">
    <location>
        <begin position="683"/>
        <end position="692"/>
    </location>
</feature>
<feature type="region of interest" description="Disordered" evidence="1">
    <location>
        <begin position="77"/>
        <end position="129"/>
    </location>
</feature>
<evidence type="ECO:0000313" key="4">
    <source>
        <dbReference type="EMBL" id="KAG7044473.1"/>
    </source>
</evidence>
<dbReference type="Pfam" id="PF00069">
    <property type="entry name" value="Pkinase"/>
    <property type="match status" value="1"/>
</dbReference>
<keyword evidence="5" id="KW-1185">Reference proteome</keyword>
<feature type="non-terminal residue" evidence="4">
    <location>
        <position position="1"/>
    </location>
</feature>
<comment type="caution">
    <text evidence="4">The sequence shown here is derived from an EMBL/GenBank/DDBJ whole genome shotgun (WGS) entry which is preliminary data.</text>
</comment>
<dbReference type="AlphaFoldDB" id="A0A9P7U8M2"/>
<evidence type="ECO:0000256" key="1">
    <source>
        <dbReference type="SAM" id="MobiDB-lite"/>
    </source>
</evidence>
<dbReference type="Gene3D" id="1.10.510.10">
    <property type="entry name" value="Transferase(Phosphotransferase) domain 1"/>
    <property type="match status" value="1"/>
</dbReference>
<keyword evidence="2" id="KW-0732">Signal</keyword>
<feature type="compositionally biased region" description="Basic and acidic residues" evidence="1">
    <location>
        <begin position="693"/>
        <end position="702"/>
    </location>
</feature>
<dbReference type="CDD" id="cd00180">
    <property type="entry name" value="PKc"/>
    <property type="match status" value="1"/>
</dbReference>
<feature type="region of interest" description="Disordered" evidence="1">
    <location>
        <begin position="31"/>
        <end position="51"/>
    </location>
</feature>
<keyword evidence="4" id="KW-0418">Kinase</keyword>
<organism evidence="4 5">
    <name type="scientific">Colletotrichum scovillei</name>
    <dbReference type="NCBI Taxonomy" id="1209932"/>
    <lineage>
        <taxon>Eukaryota</taxon>
        <taxon>Fungi</taxon>
        <taxon>Dikarya</taxon>
        <taxon>Ascomycota</taxon>
        <taxon>Pezizomycotina</taxon>
        <taxon>Sordariomycetes</taxon>
        <taxon>Hypocreomycetidae</taxon>
        <taxon>Glomerellales</taxon>
        <taxon>Glomerellaceae</taxon>
        <taxon>Colletotrichum</taxon>
        <taxon>Colletotrichum acutatum species complex</taxon>
    </lineage>
</organism>
<evidence type="ECO:0000259" key="3">
    <source>
        <dbReference type="PROSITE" id="PS50011"/>
    </source>
</evidence>
<dbReference type="InterPro" id="IPR000719">
    <property type="entry name" value="Prot_kinase_dom"/>
</dbReference>
<reference evidence="4" key="1">
    <citation type="submission" date="2021-05" db="EMBL/GenBank/DDBJ databases">
        <title>Comparative genomics of three Colletotrichum scovillei strains and genetic complementation revealed genes involved fungal growth and virulence on chili pepper.</title>
        <authorList>
            <person name="Hsieh D.-K."/>
            <person name="Chuang S.-C."/>
            <person name="Chen C.-Y."/>
            <person name="Chao Y.-T."/>
            <person name="Lu M.-Y.J."/>
            <person name="Lee M.-H."/>
            <person name="Shih M.-C."/>
        </authorList>
    </citation>
    <scope>NUCLEOTIDE SEQUENCE</scope>
    <source>
        <strain evidence="4">Coll-153</strain>
    </source>
</reference>